<feature type="transmembrane region" description="Helical" evidence="1">
    <location>
        <begin position="123"/>
        <end position="156"/>
    </location>
</feature>
<dbReference type="Proteomes" id="UP000290365">
    <property type="component" value="Chromosome"/>
</dbReference>
<protein>
    <submittedName>
        <fullName evidence="2">Uncharacterized protein</fullName>
    </submittedName>
</protein>
<feature type="transmembrane region" description="Helical" evidence="1">
    <location>
        <begin position="176"/>
        <end position="198"/>
    </location>
</feature>
<keyword evidence="1" id="KW-0472">Membrane</keyword>
<dbReference type="OrthoDB" id="153365at2"/>
<proteinExistence type="predicted"/>
<accession>A0A4P6JN80</accession>
<gene>
    <name evidence="2" type="ORF">EPA93_12200</name>
</gene>
<evidence type="ECO:0000313" key="2">
    <source>
        <dbReference type="EMBL" id="QBD76724.1"/>
    </source>
</evidence>
<evidence type="ECO:0000256" key="1">
    <source>
        <dbReference type="SAM" id="Phobius"/>
    </source>
</evidence>
<dbReference type="KEGG" id="kbs:EPA93_12200"/>
<keyword evidence="1" id="KW-1133">Transmembrane helix</keyword>
<keyword evidence="1" id="KW-0812">Transmembrane</keyword>
<sequence>MSTSSAILTPESSTQARLHARFLSMVRGEFVKTARLFWIMLIILYAGCMLGFLLGATQRAVQTDLQHTPLHFLYYTVESNLVIFRILSGIFLLILTSFSIGYEYQYGTIRILLARGAGRVQLLLAKLVMLAAMALLLLVLFILLLALLICVQLLIMAGNLHALSAITPAFWSNSGIDVFTVAFNMLITILLAAAMNALGRSLTIGLSASLLWFPLDNFASPFTSVLAQLLHNDFWLNLSAYLLGPLLNRLPEMLLPKAARTGFEAFGLEPMVHVSGSHALWVGAAYALVFLVLALIPTWKRDIKE</sequence>
<name>A0A4P6JN80_KTERU</name>
<organism evidence="2 3">
    <name type="scientific">Ktedonosporobacter rubrisoli</name>
    <dbReference type="NCBI Taxonomy" id="2509675"/>
    <lineage>
        <taxon>Bacteria</taxon>
        <taxon>Bacillati</taxon>
        <taxon>Chloroflexota</taxon>
        <taxon>Ktedonobacteria</taxon>
        <taxon>Ktedonobacterales</taxon>
        <taxon>Ktedonosporobacteraceae</taxon>
        <taxon>Ktedonosporobacter</taxon>
    </lineage>
</organism>
<dbReference type="Pfam" id="PF12730">
    <property type="entry name" value="ABC2_membrane_4"/>
    <property type="match status" value="1"/>
</dbReference>
<feature type="transmembrane region" description="Helical" evidence="1">
    <location>
        <begin position="278"/>
        <end position="299"/>
    </location>
</feature>
<feature type="transmembrane region" description="Helical" evidence="1">
    <location>
        <begin position="36"/>
        <end position="61"/>
    </location>
</feature>
<feature type="transmembrane region" description="Helical" evidence="1">
    <location>
        <begin position="81"/>
        <end position="102"/>
    </location>
</feature>
<dbReference type="AlphaFoldDB" id="A0A4P6JN80"/>
<evidence type="ECO:0000313" key="3">
    <source>
        <dbReference type="Proteomes" id="UP000290365"/>
    </source>
</evidence>
<dbReference type="EMBL" id="CP035758">
    <property type="protein sequence ID" value="QBD76724.1"/>
    <property type="molecule type" value="Genomic_DNA"/>
</dbReference>
<reference evidence="2 3" key="1">
    <citation type="submission" date="2019-01" db="EMBL/GenBank/DDBJ databases">
        <title>Ktedonosporobacter rubrisoli SCAWS-G2.</title>
        <authorList>
            <person name="Huang Y."/>
            <person name="Yan B."/>
        </authorList>
    </citation>
    <scope>NUCLEOTIDE SEQUENCE [LARGE SCALE GENOMIC DNA]</scope>
    <source>
        <strain evidence="2 3">SCAWS-G2</strain>
    </source>
</reference>
<dbReference type="RefSeq" id="WP_129887779.1">
    <property type="nucleotide sequence ID" value="NZ_CP035758.1"/>
</dbReference>
<keyword evidence="3" id="KW-1185">Reference proteome</keyword>
<feature type="transmembrane region" description="Helical" evidence="1">
    <location>
        <begin position="210"/>
        <end position="230"/>
    </location>
</feature>